<organism evidence="7 8">
    <name type="scientific">Hyalella azteca</name>
    <name type="common">Amphipod</name>
    <dbReference type="NCBI Taxonomy" id="294128"/>
    <lineage>
        <taxon>Eukaryota</taxon>
        <taxon>Metazoa</taxon>
        <taxon>Ecdysozoa</taxon>
        <taxon>Arthropoda</taxon>
        <taxon>Crustacea</taxon>
        <taxon>Multicrustacea</taxon>
        <taxon>Malacostraca</taxon>
        <taxon>Eumalacostraca</taxon>
        <taxon>Peracarida</taxon>
        <taxon>Amphipoda</taxon>
        <taxon>Senticaudata</taxon>
        <taxon>Talitrida</taxon>
        <taxon>Talitroidea</taxon>
        <taxon>Hyalellidae</taxon>
        <taxon>Hyalella</taxon>
    </lineage>
</organism>
<evidence type="ECO:0000256" key="1">
    <source>
        <dbReference type="ARBA" id="ARBA00022468"/>
    </source>
</evidence>
<keyword evidence="7" id="KW-1185">Reference proteome</keyword>
<keyword evidence="3" id="KW-0175">Coiled coil</keyword>
<dbReference type="Proteomes" id="UP000694843">
    <property type="component" value="Unplaced"/>
</dbReference>
<dbReference type="SMART" id="SM00234">
    <property type="entry name" value="START"/>
    <property type="match status" value="1"/>
</dbReference>
<keyword evidence="2" id="KW-0597">Phosphoprotein</keyword>
<gene>
    <name evidence="8" type="primary">LOC108665177</name>
</gene>
<dbReference type="CTD" id="41749"/>
<feature type="region of interest" description="Disordered" evidence="4">
    <location>
        <begin position="743"/>
        <end position="838"/>
    </location>
</feature>
<evidence type="ECO:0000259" key="5">
    <source>
        <dbReference type="PROSITE" id="PS50238"/>
    </source>
</evidence>
<dbReference type="PANTHER" id="PTHR12659:SF7">
    <property type="entry name" value="CROSSVEINLESS C, ISOFORM C"/>
    <property type="match status" value="1"/>
</dbReference>
<dbReference type="InterPro" id="IPR002913">
    <property type="entry name" value="START_lipid-bd_dom"/>
</dbReference>
<dbReference type="Gene3D" id="1.10.555.10">
    <property type="entry name" value="Rho GTPase activation protein"/>
    <property type="match status" value="1"/>
</dbReference>
<dbReference type="Pfam" id="PF01852">
    <property type="entry name" value="START"/>
    <property type="match status" value="1"/>
</dbReference>
<dbReference type="InterPro" id="IPR023393">
    <property type="entry name" value="START-like_dom_sf"/>
</dbReference>
<keyword evidence="1" id="KW-0343">GTPase activation</keyword>
<dbReference type="SUPFAM" id="SSF55961">
    <property type="entry name" value="Bet v1-like"/>
    <property type="match status" value="1"/>
</dbReference>
<feature type="compositionally biased region" description="Low complexity" evidence="4">
    <location>
        <begin position="760"/>
        <end position="773"/>
    </location>
</feature>
<feature type="region of interest" description="Disordered" evidence="4">
    <location>
        <begin position="937"/>
        <end position="959"/>
    </location>
</feature>
<reference evidence="8" key="1">
    <citation type="submission" date="2025-08" db="UniProtKB">
        <authorList>
            <consortium name="RefSeq"/>
        </authorList>
    </citation>
    <scope>IDENTIFICATION</scope>
    <source>
        <tissue evidence="8">Whole organism</tissue>
    </source>
</reference>
<feature type="compositionally biased region" description="Polar residues" evidence="4">
    <location>
        <begin position="811"/>
        <end position="831"/>
    </location>
</feature>
<dbReference type="GO" id="GO:0035023">
    <property type="term" value="P:regulation of Rho protein signal transduction"/>
    <property type="evidence" value="ECO:0007669"/>
    <property type="project" value="TreeGrafter"/>
</dbReference>
<dbReference type="OrthoDB" id="10003330at2759"/>
<evidence type="ECO:0000313" key="7">
    <source>
        <dbReference type="Proteomes" id="UP000694843"/>
    </source>
</evidence>
<feature type="coiled-coil region" evidence="3">
    <location>
        <begin position="222"/>
        <end position="260"/>
    </location>
</feature>
<dbReference type="SMART" id="SM00324">
    <property type="entry name" value="RhoGAP"/>
    <property type="match status" value="1"/>
</dbReference>
<dbReference type="PROSITE" id="PS50238">
    <property type="entry name" value="RHOGAP"/>
    <property type="match status" value="1"/>
</dbReference>
<feature type="region of interest" description="Disordered" evidence="4">
    <location>
        <begin position="1297"/>
        <end position="1318"/>
    </location>
</feature>
<dbReference type="PROSITE" id="PS50848">
    <property type="entry name" value="START"/>
    <property type="match status" value="1"/>
</dbReference>
<evidence type="ECO:0000256" key="4">
    <source>
        <dbReference type="SAM" id="MobiDB-lite"/>
    </source>
</evidence>
<dbReference type="PANTHER" id="PTHR12659">
    <property type="entry name" value="RHO-TYPE GTPASE ACTIVATING PROTEIN"/>
    <property type="match status" value="1"/>
</dbReference>
<evidence type="ECO:0000256" key="2">
    <source>
        <dbReference type="ARBA" id="ARBA00022553"/>
    </source>
</evidence>
<dbReference type="Pfam" id="PF00620">
    <property type="entry name" value="RhoGAP"/>
    <property type="match status" value="1"/>
</dbReference>
<dbReference type="SMR" id="A0A8B7N2F3"/>
<dbReference type="InterPro" id="IPR008936">
    <property type="entry name" value="Rho_GTPase_activation_prot"/>
</dbReference>
<protein>
    <submittedName>
        <fullName evidence="8">Rho GTPase-activating protein 7</fullName>
    </submittedName>
</protein>
<dbReference type="KEGG" id="hazt:108665177"/>
<feature type="compositionally biased region" description="Low complexity" evidence="4">
    <location>
        <begin position="50"/>
        <end position="66"/>
    </location>
</feature>
<dbReference type="GO" id="GO:0005096">
    <property type="term" value="F:GTPase activator activity"/>
    <property type="evidence" value="ECO:0007669"/>
    <property type="project" value="UniProtKB-KW"/>
</dbReference>
<accession>A0A8B7N2F3</accession>
<dbReference type="RefSeq" id="XP_018007394.1">
    <property type="nucleotide sequence ID" value="XM_018151905.2"/>
</dbReference>
<dbReference type="Gene3D" id="1.10.287.2070">
    <property type="match status" value="1"/>
</dbReference>
<evidence type="ECO:0000259" key="6">
    <source>
        <dbReference type="PROSITE" id="PS50848"/>
    </source>
</evidence>
<dbReference type="SUPFAM" id="SSF48350">
    <property type="entry name" value="GTPase activation domain, GAP"/>
    <property type="match status" value="1"/>
</dbReference>
<dbReference type="InterPro" id="IPR013761">
    <property type="entry name" value="SAM/pointed_sf"/>
</dbReference>
<dbReference type="GO" id="GO:0030036">
    <property type="term" value="P:actin cytoskeleton organization"/>
    <property type="evidence" value="ECO:0007669"/>
    <property type="project" value="TreeGrafter"/>
</dbReference>
<dbReference type="OMA" id="CVNAMST"/>
<evidence type="ECO:0000256" key="3">
    <source>
        <dbReference type="SAM" id="Coils"/>
    </source>
</evidence>
<feature type="compositionally biased region" description="Basic residues" evidence="4">
    <location>
        <begin position="744"/>
        <end position="755"/>
    </location>
</feature>
<feature type="domain" description="START" evidence="6">
    <location>
        <begin position="1329"/>
        <end position="1509"/>
    </location>
</feature>
<proteinExistence type="predicted"/>
<name>A0A8B7N2F3_HYAAZ</name>
<dbReference type="GO" id="GO:0008289">
    <property type="term" value="F:lipid binding"/>
    <property type="evidence" value="ECO:0007669"/>
    <property type="project" value="InterPro"/>
</dbReference>
<dbReference type="FunFam" id="3.30.530.20:FF:000009">
    <property type="entry name" value="StAR related lipid transfer domain containing 13"/>
    <property type="match status" value="1"/>
</dbReference>
<feature type="compositionally biased region" description="Polar residues" evidence="4">
    <location>
        <begin position="26"/>
        <end position="36"/>
    </location>
</feature>
<feature type="region of interest" description="Disordered" evidence="4">
    <location>
        <begin position="23"/>
        <end position="69"/>
    </location>
</feature>
<dbReference type="InterPro" id="IPR000198">
    <property type="entry name" value="RhoGAP_dom"/>
</dbReference>
<sequence>MMRLENSYLAGPLVSPLLEIHRQETEAGSSDSETLLQQQQREQQQDEEVSLPISSPSSETSELSSVDGNLTCALPGPRPQFEQQVFSSAASLVLNSIPNPPPNSSPMIPKDTGKTVENMTSTCDFCLADRNLVQQPLDDCVGERISTATKLPATCSDDCQQNLEQRWDPKASFLKEVTSLQCVEKPELVRHLDGRPAASSLRQDSIIPAQLEPLRNEALKPLNDVQLRLEVLQRKLREQREAAERECAELQAALRQEKLQPLPGCLEEKFIVPDVAGMKTPDQELRELEAKLKIDLNVYLTPLVRRQRNKHALRYVPEAELIESFSSLNSEGHCCCGSCKLCQTHTSAQVPLGMTPYGGLLHKDTNCVINQFTNGQINAIPTCPDDEKPKYDRKNLYLQLHRSHNHSNGNQNKLKASSARKNIYWSDQNNGMAKEIDYGHQNLWQTDDISDKKTSSSSEGSLQSLGFSNKTYSPVFTASKFLPGCSSPAVEKFPCLNNSSPPLPKAEEFSSVDVADTSGAGEYVRVRQKKGFVPKLYTCNCSNCLELEALECCKWLRAAGFPQYVQMYEGMEFPVDVEGARRDHSFLSEGELNAFTKRIVTLNKCARVRFDHSTVKKDDDSDDEEQQCALSSNWHFERNSRRWSRVGAEPESRMLDVAAPPFKRSGSERIKDRAKELLRRVESMNTRRKKRPARDGKLRMRVGAPIISDPAAMESRVAGLACVDLPRQDAGDDVASSLRDAHVAPRHRSLSRHAHSQGEDSSSLTSDQSQNSTPLFRSRRRKKFLPSHDETSGHGNLSDVSGKSGGHDGSSRSGESGTAFSDSECSLPTNRSGDHRLTQDQNKLRAQLSAEGALESRQEHLPLQHSSSINVPFGLANPPPTKQQMLINNRNKSMSCSPLPPASSGDEERHSIYDNVPIIICNKSYHEYQPDVTMHSGLKSAREGSGSSEGFPADSRDSLSPADHELAFVVSAAQHLDVLQPKRRNTVDRWHSFNSGSRRSTYSCDKGMPISHFSAGQLLILKKRALLRLTALMEHHCPSRPSWNWELPKFMLKRLRPSDAKTSPAVFGVSLHVTQRKTGYPLPPVIMEALSYLHKSCSDQVGLFRKPGVRSRIQKLRELIDQGETVDFTTYGAYDVADMVKTYFRELPEVLLTNKISELFLAIFHYLPEADRLEAVQCGLLMMPDENREALMTLLTFLAKIADNSSLNQMTASNLAVCLAPSLFHLCIGGVGASPLRRKNTSGTPEQKDLNDNKAAHVCLQAMIQQVSEIDFVRAETLSKISFTYLENSQPLHVEDLGLSSTYPSHHTTTEDGQETGDKTAVTQHSSDWAAYMDSCIAALVKEVKEKNRGYVSIMSPDPDVEVIYRKVGDGHPLRLWKVTTEVEAPPAELLTRVLRERHVWDDSLVRWRVIARLDHQSDVLQFITKSMPPKPHNDFCVLRCWRSDMGRVGGACALVETSVEHPDARLVDGCTRGVVLVSRYFIQPCGSGKSRVTHVSRIDLRGRSPEWYNKSYGALAARKIARLRDSFKHFAEGPESKV</sequence>
<feature type="domain" description="Rho-GAP" evidence="5">
    <location>
        <begin position="1069"/>
        <end position="1271"/>
    </location>
</feature>
<evidence type="ECO:0000313" key="8">
    <source>
        <dbReference type="RefSeq" id="XP_018007394.1"/>
    </source>
</evidence>
<dbReference type="GeneID" id="108665177"/>
<dbReference type="Gene3D" id="3.30.530.20">
    <property type="match status" value="1"/>
</dbReference>
<dbReference type="SUPFAM" id="SSF47769">
    <property type="entry name" value="SAM/Pointed domain"/>
    <property type="match status" value="1"/>
</dbReference>
<dbReference type="GO" id="GO:0007165">
    <property type="term" value="P:signal transduction"/>
    <property type="evidence" value="ECO:0007669"/>
    <property type="project" value="InterPro"/>
</dbReference>